<evidence type="ECO:0000313" key="3">
    <source>
        <dbReference type="Proteomes" id="UP000809910"/>
    </source>
</evidence>
<evidence type="ECO:0000256" key="1">
    <source>
        <dbReference type="SAM" id="Phobius"/>
    </source>
</evidence>
<feature type="transmembrane region" description="Helical" evidence="1">
    <location>
        <begin position="38"/>
        <end position="64"/>
    </location>
</feature>
<organism evidence="2 3">
    <name type="scientific">Legionella bononiensis</name>
    <dbReference type="NCBI Taxonomy" id="2793102"/>
    <lineage>
        <taxon>Bacteria</taxon>
        <taxon>Pseudomonadati</taxon>
        <taxon>Pseudomonadota</taxon>
        <taxon>Gammaproteobacteria</taxon>
        <taxon>Legionellales</taxon>
        <taxon>Legionellaceae</taxon>
        <taxon>Legionella</taxon>
    </lineage>
</organism>
<keyword evidence="3" id="KW-1185">Reference proteome</keyword>
<dbReference type="RefSeq" id="WP_203110863.1">
    <property type="nucleotide sequence ID" value="NZ_JADOBG010000020.1"/>
</dbReference>
<keyword evidence="1" id="KW-1133">Transmembrane helix</keyword>
<accession>A0ABS1WA01</accession>
<keyword evidence="1" id="KW-0472">Membrane</keyword>
<proteinExistence type="predicted"/>
<dbReference type="Proteomes" id="UP000809910">
    <property type="component" value="Unassembled WGS sequence"/>
</dbReference>
<reference evidence="2 3" key="1">
    <citation type="submission" date="2020-12" db="EMBL/GenBank/DDBJ databases">
        <title>WGS of Legionella: environmental sample.</title>
        <authorList>
            <person name="Cristino S."/>
            <person name="Girolamini L."/>
            <person name="Salaris S."/>
            <person name="Pascale M.R."/>
            <person name="Mazzotta M."/>
            <person name="Orsini M."/>
            <person name="Grottola A."/>
        </authorList>
    </citation>
    <scope>NUCLEOTIDE SEQUENCE [LARGE SCALE GENOMIC DNA]</scope>
    <source>
        <strain evidence="2 3">30cs62</strain>
    </source>
</reference>
<dbReference type="EMBL" id="JADWVN010000009">
    <property type="protein sequence ID" value="MBL7526173.1"/>
    <property type="molecule type" value="Genomic_DNA"/>
</dbReference>
<name>A0ABS1WA01_9GAMM</name>
<gene>
    <name evidence="2" type="ORF">I5282_06260</name>
</gene>
<evidence type="ECO:0000313" key="2">
    <source>
        <dbReference type="EMBL" id="MBL7526173.1"/>
    </source>
</evidence>
<comment type="caution">
    <text evidence="2">The sequence shown here is derived from an EMBL/GenBank/DDBJ whole genome shotgun (WGS) entry which is preliminary data.</text>
</comment>
<keyword evidence="1" id="KW-0812">Transmembrane</keyword>
<sequence>MTLYIYWFLLALILLGLEMATGTFYLLIVAIAMAVGGIFALIGMAFSAQLTLAGLASIAGIVLLRRWKSEHTSDASALSLDIGQPVEVLTWRDDGTARVFYRGTEWNAELETKEIGHEGSFCIKDIRGSVLILTNRKPI</sequence>
<protein>
    <submittedName>
        <fullName evidence="2">NfeD family protein</fullName>
    </submittedName>
</protein>
<feature type="transmembrane region" description="Helical" evidence="1">
    <location>
        <begin position="7"/>
        <end position="32"/>
    </location>
</feature>